<protein>
    <submittedName>
        <fullName evidence="2">Stage II sporulation protein R</fullName>
    </submittedName>
</protein>
<dbReference type="Pfam" id="PF09551">
    <property type="entry name" value="Spore_II_R"/>
    <property type="match status" value="1"/>
</dbReference>
<reference evidence="3" key="1">
    <citation type="journal article" date="2019" name="Int. J. Syst. Evol. Microbiol.">
        <title>The Global Catalogue of Microorganisms (GCM) 10K type strain sequencing project: providing services to taxonomists for standard genome sequencing and annotation.</title>
        <authorList>
            <consortium name="The Broad Institute Genomics Platform"/>
            <consortium name="The Broad Institute Genome Sequencing Center for Infectious Disease"/>
            <person name="Wu L."/>
            <person name="Ma J."/>
        </authorList>
    </citation>
    <scope>NUCLEOTIDE SEQUENCE [LARGE SCALE GENOMIC DNA]</scope>
    <source>
        <strain evidence="3">TISTR 1571</strain>
    </source>
</reference>
<evidence type="ECO:0000313" key="2">
    <source>
        <dbReference type="EMBL" id="MFD2638547.1"/>
    </source>
</evidence>
<dbReference type="RefSeq" id="WP_054754790.1">
    <property type="nucleotide sequence ID" value="NZ_JBHUMZ010000018.1"/>
</dbReference>
<dbReference type="EMBL" id="JBHUMZ010000018">
    <property type="protein sequence ID" value="MFD2638547.1"/>
    <property type="molecule type" value="Genomic_DNA"/>
</dbReference>
<feature type="region of interest" description="Disordered" evidence="1">
    <location>
        <begin position="166"/>
        <end position="185"/>
    </location>
</feature>
<dbReference type="NCBIfam" id="TIGR02837">
    <property type="entry name" value="spore_II_R"/>
    <property type="match status" value="1"/>
</dbReference>
<keyword evidence="3" id="KW-1185">Reference proteome</keyword>
<dbReference type="InterPro" id="IPR014202">
    <property type="entry name" value="Spore_II_R"/>
</dbReference>
<comment type="caution">
    <text evidence="2">The sequence shown here is derived from an EMBL/GenBank/DDBJ whole genome shotgun (WGS) entry which is preliminary data.</text>
</comment>
<organism evidence="2 3">
    <name type="scientific">Piscibacillus salipiscarius</name>
    <dbReference type="NCBI Taxonomy" id="299480"/>
    <lineage>
        <taxon>Bacteria</taxon>
        <taxon>Bacillati</taxon>
        <taxon>Bacillota</taxon>
        <taxon>Bacilli</taxon>
        <taxon>Bacillales</taxon>
        <taxon>Bacillaceae</taxon>
        <taxon>Piscibacillus</taxon>
    </lineage>
</organism>
<evidence type="ECO:0000256" key="1">
    <source>
        <dbReference type="SAM" id="MobiDB-lite"/>
    </source>
</evidence>
<accession>A0ABW5QA56</accession>
<sequence>MKYIMMGIALVLVIQFVYMESVAESKPATEAGYQVIPDEAIRLRILANSNSDEDQEIKREVRDNVNAEITEWVEDLTSIEDARSHIQQNLGEIEAIVADTVGNQSFSVKYGEVEFPDKVYDRFVYPGGTYEAILITIGEGAGDNWWCVLFPPLCFVDFESGTTVLEHDEEEAEKDTKQEQEEEEDVEVSFFLWDWLKGMFA</sequence>
<evidence type="ECO:0000313" key="3">
    <source>
        <dbReference type="Proteomes" id="UP001597452"/>
    </source>
</evidence>
<proteinExistence type="predicted"/>
<gene>
    <name evidence="2" type="primary">spoIIR</name>
    <name evidence="2" type="ORF">ACFSW4_06715</name>
</gene>
<name>A0ABW5QA56_9BACI</name>
<dbReference type="Proteomes" id="UP001597452">
    <property type="component" value="Unassembled WGS sequence"/>
</dbReference>